<evidence type="ECO:0000313" key="2">
    <source>
        <dbReference type="EMBL" id="CAC5423723.1"/>
    </source>
</evidence>
<name>A0A6J8EV45_MYTCO</name>
<dbReference type="Proteomes" id="UP000507470">
    <property type="component" value="Unassembled WGS sequence"/>
</dbReference>
<dbReference type="AlphaFoldDB" id="A0A6J8EV45"/>
<feature type="region of interest" description="Disordered" evidence="1">
    <location>
        <begin position="67"/>
        <end position="92"/>
    </location>
</feature>
<dbReference type="EMBL" id="CACVKT020009851">
    <property type="protein sequence ID" value="CAC5423723.1"/>
    <property type="molecule type" value="Genomic_DNA"/>
</dbReference>
<evidence type="ECO:0000256" key="1">
    <source>
        <dbReference type="SAM" id="MobiDB-lite"/>
    </source>
</evidence>
<organism evidence="2 3">
    <name type="scientific">Mytilus coruscus</name>
    <name type="common">Sea mussel</name>
    <dbReference type="NCBI Taxonomy" id="42192"/>
    <lineage>
        <taxon>Eukaryota</taxon>
        <taxon>Metazoa</taxon>
        <taxon>Spiralia</taxon>
        <taxon>Lophotrochozoa</taxon>
        <taxon>Mollusca</taxon>
        <taxon>Bivalvia</taxon>
        <taxon>Autobranchia</taxon>
        <taxon>Pteriomorphia</taxon>
        <taxon>Mytilida</taxon>
        <taxon>Mytiloidea</taxon>
        <taxon>Mytilidae</taxon>
        <taxon>Mytilinae</taxon>
        <taxon>Mytilus</taxon>
    </lineage>
</organism>
<feature type="compositionally biased region" description="Basic residues" evidence="1">
    <location>
        <begin position="67"/>
        <end position="77"/>
    </location>
</feature>
<proteinExistence type="predicted"/>
<evidence type="ECO:0000313" key="3">
    <source>
        <dbReference type="Proteomes" id="UP000507470"/>
    </source>
</evidence>
<sequence>MTSINIACELKFDRQVNFEENQMRTKNGYTVTKLLNKTTESAENNWWPDGDGYDMWRATKSRRLVVIRRKKKPKRARPNTPQQSNDKKQKQTGDHVIAKELTNGNTLSGIDNDSGINKKLPTETFNACLLKKSTSMESVFEGTTMRHSFTWRMGDECVSLEKYVKVYTRNPEELYEAVKKRAIEEEEIKASQIGIDKTTIQSNLRILDEIIREEEEKAKLALKQAHTKDVDEAIDGTLDKKIRVEKENGLLVLQPVQTGSFDEDIDGTDKVGYEEKTNTSFDIIFEKPKKRMFKPKLSSQKGNTVNLMTNVKDMTIKSNKNKEDVKLEEKDIDGLKTIHLEGKKHISFDIIKAHFQSKPSIYEKKDKGHENKHKEDTTTADNAISVDDFEGAYREKHALRKNVSFDVFFESPKKLKSKPKLTFINIKQENVIKNNTDDKEYPKVEKNEETKHEKSHEIIRSKTTEVHFSNGKLGGNFKKDVSIKRKDDNEVRFKFSLLHGTTSIPSRIPIMVRLHD</sequence>
<gene>
    <name evidence="2" type="ORF">MCOR_55693</name>
</gene>
<accession>A0A6J8EV45</accession>
<keyword evidence="3" id="KW-1185">Reference proteome</keyword>
<protein>
    <submittedName>
        <fullName evidence="2">Uncharacterized protein</fullName>
    </submittedName>
</protein>
<reference evidence="2 3" key="1">
    <citation type="submission" date="2020-06" db="EMBL/GenBank/DDBJ databases">
        <authorList>
            <person name="Li R."/>
            <person name="Bekaert M."/>
        </authorList>
    </citation>
    <scope>NUCLEOTIDE SEQUENCE [LARGE SCALE GENOMIC DNA]</scope>
    <source>
        <strain evidence="3">wild</strain>
    </source>
</reference>